<reference evidence="2" key="1">
    <citation type="journal article" date="2021" name="Nat. Commun.">
        <title>Genetic determinants of endophytism in the Arabidopsis root mycobiome.</title>
        <authorList>
            <person name="Mesny F."/>
            <person name="Miyauchi S."/>
            <person name="Thiergart T."/>
            <person name="Pickel B."/>
            <person name="Atanasova L."/>
            <person name="Karlsson M."/>
            <person name="Huettel B."/>
            <person name="Barry K.W."/>
            <person name="Haridas S."/>
            <person name="Chen C."/>
            <person name="Bauer D."/>
            <person name="Andreopoulos W."/>
            <person name="Pangilinan J."/>
            <person name="LaButti K."/>
            <person name="Riley R."/>
            <person name="Lipzen A."/>
            <person name="Clum A."/>
            <person name="Drula E."/>
            <person name="Henrissat B."/>
            <person name="Kohler A."/>
            <person name="Grigoriev I.V."/>
            <person name="Martin F.M."/>
            <person name="Hacquard S."/>
        </authorList>
    </citation>
    <scope>NUCLEOTIDE SEQUENCE</scope>
    <source>
        <strain evidence="2">MPI-SDFR-AT-0120</strain>
    </source>
</reference>
<feature type="chain" id="PRO_5035420272" evidence="1">
    <location>
        <begin position="17"/>
        <end position="415"/>
    </location>
</feature>
<dbReference type="EMBL" id="JAGMVJ010000001">
    <property type="protein sequence ID" value="KAH7094259.1"/>
    <property type="molecule type" value="Genomic_DNA"/>
</dbReference>
<dbReference type="OrthoDB" id="5337308at2759"/>
<organism evidence="2 3">
    <name type="scientific">Paraphoma chrysanthemicola</name>
    <dbReference type="NCBI Taxonomy" id="798071"/>
    <lineage>
        <taxon>Eukaryota</taxon>
        <taxon>Fungi</taxon>
        <taxon>Dikarya</taxon>
        <taxon>Ascomycota</taxon>
        <taxon>Pezizomycotina</taxon>
        <taxon>Dothideomycetes</taxon>
        <taxon>Pleosporomycetidae</taxon>
        <taxon>Pleosporales</taxon>
        <taxon>Pleosporineae</taxon>
        <taxon>Phaeosphaeriaceae</taxon>
        <taxon>Paraphoma</taxon>
    </lineage>
</organism>
<evidence type="ECO:0000313" key="2">
    <source>
        <dbReference type="EMBL" id="KAH7094259.1"/>
    </source>
</evidence>
<name>A0A8K0RDY3_9PLEO</name>
<sequence length="415" mass="46070">MLWVAVVASLVIIIDAQVVPASILPNPELHPSDETRLNTSLNTSRWVAPELRILARADAKWDEAVTSGGNLWAGMQSDDRKASFLFRTDPHTKDPLLQTVQSPHDGDLIDAMIKWGYFEDPVENAKIDKECDFDAYQGCKRAFADLGIKTASKGNGGPNWCVQWDHQNGPKVVRDKDNKLPPLELQKYVDESCGKEYRVTGGTFEYAVNAESGFVALLSVISPAYSAQQVWKRKPLSSEMPHIRSISDVAWGVWHRGTGGKVKDIKYLMVANILNEDTKKIIRSAHETLTPKRSEVAVWPGFDFATDTPAGKALIGSPVGRWAGYFLMQHKTQLGGNKFIPKVRVFKPDGQTLAWFIFYVGADPDPNSNPETGEATGEAMVENVEGRSSDAYDMQIIKRSDGGNVIREHVFRVKL</sequence>
<proteinExistence type="predicted"/>
<keyword evidence="3" id="KW-1185">Reference proteome</keyword>
<accession>A0A8K0RDY3</accession>
<gene>
    <name evidence="2" type="ORF">FB567DRAFT_432631</name>
</gene>
<evidence type="ECO:0000256" key="1">
    <source>
        <dbReference type="SAM" id="SignalP"/>
    </source>
</evidence>
<keyword evidence="1" id="KW-0732">Signal</keyword>
<dbReference type="AlphaFoldDB" id="A0A8K0RDY3"/>
<evidence type="ECO:0000313" key="3">
    <source>
        <dbReference type="Proteomes" id="UP000813461"/>
    </source>
</evidence>
<comment type="caution">
    <text evidence="2">The sequence shown here is derived from an EMBL/GenBank/DDBJ whole genome shotgun (WGS) entry which is preliminary data.</text>
</comment>
<protein>
    <submittedName>
        <fullName evidence="2">Uncharacterized protein</fullName>
    </submittedName>
</protein>
<dbReference type="Proteomes" id="UP000813461">
    <property type="component" value="Unassembled WGS sequence"/>
</dbReference>
<feature type="signal peptide" evidence="1">
    <location>
        <begin position="1"/>
        <end position="16"/>
    </location>
</feature>